<accession>A0ACC2I3B6</accession>
<evidence type="ECO:0000313" key="2">
    <source>
        <dbReference type="Proteomes" id="UP001153334"/>
    </source>
</evidence>
<proteinExistence type="predicted"/>
<name>A0ACC2I3B6_9PEZI</name>
<sequence length="346" mass="37453">MTQDNSAPRVLIFGAGSLGAVYAWVLSRAVPESNITAICRSNYDAASQNGFILHSTIWGNDLSVRPRIVRSVSETVAQSQSQPFDYILVATKALPTTPSTAELIRPAITPGRTAVVLVQNGIGIEEEFARLYADDDVPILSTVAYLPATQIAPAVVRHDVVEHLHVGTYPATGVPETHKRAAQAFVDLLTTAGATATLHDDVQAQRWGKLLINGSWNPICALTRLKDKQFSESGRSPGEGYEGQENEALQFVRDVMHEIASIAQACGHKDINKDLIDFQLGRMTKRGFPGIQPSMMADALEMRTLEVDAIVGNAVRIAKEKNVPVPLLRAVYLLAQGLSASFSLTK</sequence>
<comment type="caution">
    <text evidence="1">The sequence shown here is derived from an EMBL/GenBank/DDBJ whole genome shotgun (WGS) entry which is preliminary data.</text>
</comment>
<evidence type="ECO:0000313" key="1">
    <source>
        <dbReference type="EMBL" id="KAJ8109625.1"/>
    </source>
</evidence>
<dbReference type="Proteomes" id="UP001153334">
    <property type="component" value="Unassembled WGS sequence"/>
</dbReference>
<reference evidence="1" key="1">
    <citation type="submission" date="2022-11" db="EMBL/GenBank/DDBJ databases">
        <title>Genome Sequence of Nemania bipapillata.</title>
        <authorList>
            <person name="Buettner E."/>
        </authorList>
    </citation>
    <scope>NUCLEOTIDE SEQUENCE</scope>
    <source>
        <strain evidence="1">CP14</strain>
    </source>
</reference>
<organism evidence="1 2">
    <name type="scientific">Nemania bipapillata</name>
    <dbReference type="NCBI Taxonomy" id="110536"/>
    <lineage>
        <taxon>Eukaryota</taxon>
        <taxon>Fungi</taxon>
        <taxon>Dikarya</taxon>
        <taxon>Ascomycota</taxon>
        <taxon>Pezizomycotina</taxon>
        <taxon>Sordariomycetes</taxon>
        <taxon>Xylariomycetidae</taxon>
        <taxon>Xylariales</taxon>
        <taxon>Xylariaceae</taxon>
        <taxon>Nemania</taxon>
    </lineage>
</organism>
<keyword evidence="2" id="KW-1185">Reference proteome</keyword>
<dbReference type="EMBL" id="JAPESX010002058">
    <property type="protein sequence ID" value="KAJ8109625.1"/>
    <property type="molecule type" value="Genomic_DNA"/>
</dbReference>
<gene>
    <name evidence="1" type="ORF">ONZ43_g6083</name>
</gene>
<protein>
    <submittedName>
        <fullName evidence="1">Uncharacterized protein</fullName>
    </submittedName>
</protein>